<dbReference type="RefSeq" id="WP_200585356.1">
    <property type="nucleotide sequence ID" value="NZ_JAEHFY010000007.1"/>
</dbReference>
<dbReference type="Pfam" id="PF00691">
    <property type="entry name" value="OmpA"/>
    <property type="match status" value="1"/>
</dbReference>
<dbReference type="PRINTS" id="PR01021">
    <property type="entry name" value="OMPADOMAIN"/>
</dbReference>
<gene>
    <name evidence="8" type="ORF">I5M32_06350</name>
</gene>
<organism evidence="8 9">
    <name type="scientific">Pedobacter segetis</name>
    <dbReference type="NCBI Taxonomy" id="2793069"/>
    <lineage>
        <taxon>Bacteria</taxon>
        <taxon>Pseudomonadati</taxon>
        <taxon>Bacteroidota</taxon>
        <taxon>Sphingobacteriia</taxon>
        <taxon>Sphingobacteriales</taxon>
        <taxon>Sphingobacteriaceae</taxon>
        <taxon>Pedobacter</taxon>
    </lineage>
</organism>
<protein>
    <submittedName>
        <fullName evidence="8">OmpA family protein</fullName>
    </submittedName>
</protein>
<accession>A0ABS1BI71</accession>
<dbReference type="PANTHER" id="PTHR30329:SF21">
    <property type="entry name" value="LIPOPROTEIN YIAD-RELATED"/>
    <property type="match status" value="1"/>
</dbReference>
<dbReference type="InterPro" id="IPR006664">
    <property type="entry name" value="OMP_bac"/>
</dbReference>
<sequence>MKKFNLLFMLFAIIICTSSTFAQETFKQKLERKLKEAKEQKIDKTIDKALGKSEEKLDKGVNGVLEGKDKSKKDRSLNSEGNLDNNAVNDKENVTNTQNKQSVRISATSKFDFIPGEKVLYYDDFSTTSIGDFPHGWNTNSSAEIVKLTGSEDKWLFMTKDGYFQPIMVTDMPENFTLEFNLFNRYRSNNILNYHFILAASDNPKKDLSEGDMTNMFRFNWAGCIGEAGFYTNENGEKTNENASLNIKGLMGGGDNFETPVNAKISIWRQKTRLRIYVNDAKVLDLPQALDPKLRYNVFKFGSNYMNYSDNEKKDEFMVSNLRYSIGAPDTRSRLITEGKLVTRGILFDVNSDQIKPESNGVLKEIAAVLQENPTVKVKIIGHTDSDGDAALNLDLSKRRATAVKAALTDIFGISGDRFMTDGKGAAEPTDPNTTIQGKANNRRVEFIKL</sequence>
<dbReference type="SUPFAM" id="SSF103088">
    <property type="entry name" value="OmpA-like"/>
    <property type="match status" value="1"/>
</dbReference>
<evidence type="ECO:0000256" key="4">
    <source>
        <dbReference type="PROSITE-ProRule" id="PRU00473"/>
    </source>
</evidence>
<comment type="subcellular location">
    <subcellularLocation>
        <location evidence="1">Cell outer membrane</location>
    </subcellularLocation>
</comment>
<keyword evidence="2 4" id="KW-0472">Membrane</keyword>
<keyword evidence="6" id="KW-0732">Signal</keyword>
<feature type="domain" description="OmpA-like" evidence="7">
    <location>
        <begin position="335"/>
        <end position="450"/>
    </location>
</feature>
<reference evidence="8 9" key="1">
    <citation type="submission" date="2020-12" db="EMBL/GenBank/DDBJ databases">
        <title>Bacterial novel species Pedobacter sp. SD-b isolated from soil.</title>
        <authorList>
            <person name="Jung H.-Y."/>
        </authorList>
    </citation>
    <scope>NUCLEOTIDE SEQUENCE [LARGE SCALE GENOMIC DNA]</scope>
    <source>
        <strain evidence="8 9">SD-b</strain>
    </source>
</reference>
<dbReference type="CDD" id="cd07185">
    <property type="entry name" value="OmpA_C-like"/>
    <property type="match status" value="1"/>
</dbReference>
<evidence type="ECO:0000256" key="2">
    <source>
        <dbReference type="ARBA" id="ARBA00023136"/>
    </source>
</evidence>
<proteinExistence type="predicted"/>
<evidence type="ECO:0000256" key="5">
    <source>
        <dbReference type="SAM" id="MobiDB-lite"/>
    </source>
</evidence>
<feature type="compositionally biased region" description="Polar residues" evidence="5">
    <location>
        <begin position="78"/>
        <end position="101"/>
    </location>
</feature>
<name>A0ABS1BI71_9SPHI</name>
<evidence type="ECO:0000256" key="6">
    <source>
        <dbReference type="SAM" id="SignalP"/>
    </source>
</evidence>
<evidence type="ECO:0000313" key="9">
    <source>
        <dbReference type="Proteomes" id="UP000660024"/>
    </source>
</evidence>
<dbReference type="InterPro" id="IPR050330">
    <property type="entry name" value="Bact_OuterMem_StrucFunc"/>
</dbReference>
<dbReference type="Gene3D" id="3.30.1330.60">
    <property type="entry name" value="OmpA-like domain"/>
    <property type="match status" value="1"/>
</dbReference>
<dbReference type="EMBL" id="JAEHFY010000007">
    <property type="protein sequence ID" value="MBK0382579.1"/>
    <property type="molecule type" value="Genomic_DNA"/>
</dbReference>
<dbReference type="Proteomes" id="UP000660024">
    <property type="component" value="Unassembled WGS sequence"/>
</dbReference>
<keyword evidence="3" id="KW-0998">Cell outer membrane</keyword>
<dbReference type="PROSITE" id="PS51123">
    <property type="entry name" value="OMPA_2"/>
    <property type="match status" value="1"/>
</dbReference>
<evidence type="ECO:0000256" key="3">
    <source>
        <dbReference type="ARBA" id="ARBA00023237"/>
    </source>
</evidence>
<keyword evidence="9" id="KW-1185">Reference proteome</keyword>
<dbReference type="PANTHER" id="PTHR30329">
    <property type="entry name" value="STATOR ELEMENT OF FLAGELLAR MOTOR COMPLEX"/>
    <property type="match status" value="1"/>
</dbReference>
<feature type="chain" id="PRO_5045047833" evidence="6">
    <location>
        <begin position="23"/>
        <end position="450"/>
    </location>
</feature>
<feature type="compositionally biased region" description="Basic and acidic residues" evidence="5">
    <location>
        <begin position="66"/>
        <end position="77"/>
    </location>
</feature>
<evidence type="ECO:0000259" key="7">
    <source>
        <dbReference type="PROSITE" id="PS51123"/>
    </source>
</evidence>
<dbReference type="InterPro" id="IPR006665">
    <property type="entry name" value="OmpA-like"/>
</dbReference>
<comment type="caution">
    <text evidence="8">The sequence shown here is derived from an EMBL/GenBank/DDBJ whole genome shotgun (WGS) entry which is preliminary data.</text>
</comment>
<feature type="region of interest" description="Disordered" evidence="5">
    <location>
        <begin position="61"/>
        <end position="101"/>
    </location>
</feature>
<dbReference type="InterPro" id="IPR036737">
    <property type="entry name" value="OmpA-like_sf"/>
</dbReference>
<evidence type="ECO:0000256" key="1">
    <source>
        <dbReference type="ARBA" id="ARBA00004442"/>
    </source>
</evidence>
<evidence type="ECO:0000313" key="8">
    <source>
        <dbReference type="EMBL" id="MBK0382579.1"/>
    </source>
</evidence>
<feature type="signal peptide" evidence="6">
    <location>
        <begin position="1"/>
        <end position="22"/>
    </location>
</feature>